<name>A0A430FPW7_9BIFI</name>
<dbReference type="PANTHER" id="PTHR22901:SF0">
    <property type="entry name" value="SIALATE O-ACETYLESTERASE"/>
    <property type="match status" value="1"/>
</dbReference>
<dbReference type="InterPro" id="IPR005181">
    <property type="entry name" value="SASA"/>
</dbReference>
<gene>
    <name evidence="3" type="ORF">D2E26_0933</name>
</gene>
<dbReference type="SUPFAM" id="SSF49785">
    <property type="entry name" value="Galactose-binding domain-like"/>
    <property type="match status" value="1"/>
</dbReference>
<accession>A0A430FPW7</accession>
<dbReference type="PANTHER" id="PTHR22901">
    <property type="entry name" value="SIALATE O-ACETYLESTERASE"/>
    <property type="match status" value="1"/>
</dbReference>
<keyword evidence="1" id="KW-0378">Hydrolase</keyword>
<reference evidence="3 4" key="1">
    <citation type="submission" date="2018-09" db="EMBL/GenBank/DDBJ databases">
        <title>Characterization of the phylogenetic diversity of five novel species belonging to the genus Bifidobacterium.</title>
        <authorList>
            <person name="Lugli G.A."/>
            <person name="Duranti S."/>
            <person name="Milani C."/>
        </authorList>
    </citation>
    <scope>NUCLEOTIDE SEQUENCE [LARGE SCALE GENOMIC DNA]</scope>
    <source>
        <strain evidence="3 4">2036B</strain>
    </source>
</reference>
<evidence type="ECO:0000259" key="2">
    <source>
        <dbReference type="Pfam" id="PF03629"/>
    </source>
</evidence>
<evidence type="ECO:0000256" key="1">
    <source>
        <dbReference type="ARBA" id="ARBA00022801"/>
    </source>
</evidence>
<dbReference type="Gene3D" id="3.40.50.1110">
    <property type="entry name" value="SGNH hydrolase"/>
    <property type="match status" value="2"/>
</dbReference>
<dbReference type="InterPro" id="IPR008979">
    <property type="entry name" value="Galactose-bd-like_sf"/>
</dbReference>
<dbReference type="InterPro" id="IPR036514">
    <property type="entry name" value="SGNH_hydro_sf"/>
</dbReference>
<evidence type="ECO:0000313" key="4">
    <source>
        <dbReference type="Proteomes" id="UP000287609"/>
    </source>
</evidence>
<proteinExistence type="predicted"/>
<protein>
    <submittedName>
        <fullName evidence="3">9-O-acetylesterase</fullName>
    </submittedName>
</protein>
<dbReference type="GO" id="GO:0005975">
    <property type="term" value="P:carbohydrate metabolic process"/>
    <property type="evidence" value="ECO:0007669"/>
    <property type="project" value="TreeGrafter"/>
</dbReference>
<sequence length="839" mass="95614">MSNELRLASIFSDGCVIQRGMPLKVWGWGTPHAEVEVTLGSQNLRKTIDSNGYWEVWFKPVRGNEHLSLVAQSYISLYRKEYDDIESVQRLKTYRLPDPENLPDYMEECARDLGLISSAERVMQKQGLCMSEIVLCTCYVGEVFVCAGQSNMELPVSWASASDPSLLQWEDSLLRQCKIFTHARFEGLLAEPHESLWDSYVGSERRRFSALAAWFGRAMRRMLGVPIGIINISAAGSPIEAWMDHRSASSFTHLGDQLRKFRSTRSARALAEQSVQDVNDWRERCVQQRRDEQDLSWFSIELPGSLTSQSEALNEYHGELLIKRNIVLPKRCAIDNYKQVSALLDLGTMTDADEVCINGNSVGQTSDRYTPRLYYVPAGVLHEGINEIVIRLRVEGENPHVAYGQQMVLRVGDGAQDLDNIEELWKPRDVKYYLARRHRVDRSRVVRRQTRYVKAKRALPNEVEQKIVRGHVRDGFSHDKELPEIQHMDFSRSVQVIDLCGEWQCAVLSLIPDACPSEVVVDWQPTALYYGMVSGCFNFAVRAVLWYQGESNTGEDCRWYQPMLEAMMKAWRKNWQVKQLPFFIVQLPEYEDQAASLEGWATVRDAQWRVMDAFPGESLMLCKEEQEDDQLSPPCTMRDYTDFIAKNDTDTAIKVDCEEVSGAVENVVTVVSLGCGDPYDLHPSNKRSLGERLASTAMAVVMGEDDTTPTPVAVGLERAQQNGKPVKNWMRVAVEADQFHYGKVVRVLWDEQLCTYSGKAPQGFEWVLTDGTIVHAQARITQGELWVKDPVKPWNEIRQLRYAWMNNPPREFVIGTNTTPMPPFRLHNEGWPESTVASV</sequence>
<organism evidence="3 4">
    <name type="scientific">Bifidobacterium dolichotidis</name>
    <dbReference type="NCBI Taxonomy" id="2306976"/>
    <lineage>
        <taxon>Bacteria</taxon>
        <taxon>Bacillati</taxon>
        <taxon>Actinomycetota</taxon>
        <taxon>Actinomycetes</taxon>
        <taxon>Bifidobacteriales</taxon>
        <taxon>Bifidobacteriaceae</taxon>
        <taxon>Bifidobacterium</taxon>
    </lineage>
</organism>
<dbReference type="Pfam" id="PF03629">
    <property type="entry name" value="SASA"/>
    <property type="match status" value="1"/>
</dbReference>
<dbReference type="GO" id="GO:0001681">
    <property type="term" value="F:sialate O-acetylesterase activity"/>
    <property type="evidence" value="ECO:0007669"/>
    <property type="project" value="InterPro"/>
</dbReference>
<dbReference type="InterPro" id="IPR039329">
    <property type="entry name" value="SIAE"/>
</dbReference>
<dbReference type="OrthoDB" id="9795554at2"/>
<evidence type="ECO:0000313" key="3">
    <source>
        <dbReference type="EMBL" id="RSX54879.1"/>
    </source>
</evidence>
<feature type="domain" description="Sialate O-acetylesterase" evidence="2">
    <location>
        <begin position="496"/>
        <end position="607"/>
    </location>
</feature>
<dbReference type="SUPFAM" id="SSF52266">
    <property type="entry name" value="SGNH hydrolase"/>
    <property type="match status" value="2"/>
</dbReference>
<dbReference type="AlphaFoldDB" id="A0A430FPW7"/>
<dbReference type="EMBL" id="QXGM01000002">
    <property type="protein sequence ID" value="RSX54879.1"/>
    <property type="molecule type" value="Genomic_DNA"/>
</dbReference>
<dbReference type="Proteomes" id="UP000287609">
    <property type="component" value="Unassembled WGS sequence"/>
</dbReference>
<dbReference type="RefSeq" id="WP_125963567.1">
    <property type="nucleotide sequence ID" value="NZ_QXGM01000002.1"/>
</dbReference>
<comment type="caution">
    <text evidence="3">The sequence shown here is derived from an EMBL/GenBank/DDBJ whole genome shotgun (WGS) entry which is preliminary data.</text>
</comment>
<keyword evidence="4" id="KW-1185">Reference proteome</keyword>